<proteinExistence type="predicted"/>
<dbReference type="AlphaFoldDB" id="X1FFA4"/>
<comment type="caution">
    <text evidence="1">The sequence shown here is derived from an EMBL/GenBank/DDBJ whole genome shotgun (WGS) entry which is preliminary data.</text>
</comment>
<reference evidence="1" key="1">
    <citation type="journal article" date="2014" name="Front. Microbiol.">
        <title>High frequency of phylogenetically diverse reductive dehalogenase-homologous genes in deep subseafloor sedimentary metagenomes.</title>
        <authorList>
            <person name="Kawai M."/>
            <person name="Futagami T."/>
            <person name="Toyoda A."/>
            <person name="Takaki Y."/>
            <person name="Nishi S."/>
            <person name="Hori S."/>
            <person name="Arai W."/>
            <person name="Tsubouchi T."/>
            <person name="Morono Y."/>
            <person name="Uchiyama I."/>
            <person name="Ito T."/>
            <person name="Fujiyama A."/>
            <person name="Inagaki F."/>
            <person name="Takami H."/>
        </authorList>
    </citation>
    <scope>NUCLEOTIDE SEQUENCE</scope>
    <source>
        <strain evidence="1">Expedition CK06-06</strain>
    </source>
</reference>
<evidence type="ECO:0000313" key="1">
    <source>
        <dbReference type="EMBL" id="GAH28069.1"/>
    </source>
</evidence>
<protein>
    <submittedName>
        <fullName evidence="1">Uncharacterized protein</fullName>
    </submittedName>
</protein>
<sequence length="33" mass="3762">MALPYHIYILSTQHHAIDQVRPLAYGTTLVLIL</sequence>
<feature type="non-terminal residue" evidence="1">
    <location>
        <position position="33"/>
    </location>
</feature>
<organism evidence="1">
    <name type="scientific">marine sediment metagenome</name>
    <dbReference type="NCBI Taxonomy" id="412755"/>
    <lineage>
        <taxon>unclassified sequences</taxon>
        <taxon>metagenomes</taxon>
        <taxon>ecological metagenomes</taxon>
    </lineage>
</organism>
<dbReference type="EMBL" id="BART01041681">
    <property type="protein sequence ID" value="GAH28069.1"/>
    <property type="molecule type" value="Genomic_DNA"/>
</dbReference>
<gene>
    <name evidence="1" type="ORF">S01H4_66886</name>
</gene>
<name>X1FFA4_9ZZZZ</name>
<accession>X1FFA4</accession>